<evidence type="ECO:0000259" key="1">
    <source>
        <dbReference type="Pfam" id="PF07486"/>
    </source>
</evidence>
<evidence type="ECO:0000313" key="2">
    <source>
        <dbReference type="EMBL" id="BDB95921.1"/>
    </source>
</evidence>
<proteinExistence type="predicted"/>
<keyword evidence="3" id="KW-1185">Reference proteome</keyword>
<name>A0ABM7V827_9PROT</name>
<feature type="domain" description="Cell wall hydrolase SleB" evidence="1">
    <location>
        <begin position="33"/>
        <end position="139"/>
    </location>
</feature>
<gene>
    <name evidence="2" type="ORF">HYD_0540</name>
</gene>
<evidence type="ECO:0000313" key="3">
    <source>
        <dbReference type="Proteomes" id="UP001320209"/>
    </source>
</evidence>
<dbReference type="Pfam" id="PF07486">
    <property type="entry name" value="Hydrolase_2"/>
    <property type="match status" value="1"/>
</dbReference>
<organism evidence="2 3">
    <name type="scientific">Candidatus Hydrogenosomobacter endosymbioticus</name>
    <dbReference type="NCBI Taxonomy" id="2558174"/>
    <lineage>
        <taxon>Bacteria</taxon>
        <taxon>Pseudomonadati</taxon>
        <taxon>Pseudomonadota</taxon>
        <taxon>Alphaproteobacteria</taxon>
        <taxon>Holosporales</taxon>
        <taxon>Holosporaceae</taxon>
        <taxon>Candidatus Hydrogenosomobacter</taxon>
    </lineage>
</organism>
<reference evidence="2" key="1">
    <citation type="submission" date="2021-10" db="EMBL/GenBank/DDBJ databases">
        <title>Genome Sequence of The Candidatus Hydrogeosomobacter endosymbioticus, an Intracellular Bacterial Symbiont of the Anaerobic Ciliate GW7.</title>
        <authorList>
            <person name="Shiohama Y."/>
            <person name="Shinzato N."/>
        </authorList>
    </citation>
    <scope>NUCLEOTIDE SEQUENCE [LARGE SCALE GENOMIC DNA]</scope>
    <source>
        <strain evidence="2">200920</strain>
    </source>
</reference>
<dbReference type="InterPro" id="IPR011105">
    <property type="entry name" value="Cell_wall_hydrolase_SleB"/>
</dbReference>
<sequence length="142" mass="16035">MDISIYGSEEKILIADTIYGEARGEIVEFGSDAAIAIANVIMNRYAKSPKYGETIKEICLRPFQFSCWLPNNPNLAVMKSCERFNTYEYQICLSVADEAEKGGLKDIIRGSNHYHAYGITPKWALGRTPTARIGRHIFYYIA</sequence>
<protein>
    <recommendedName>
        <fullName evidence="1">Cell wall hydrolase SleB domain-containing protein</fullName>
    </recommendedName>
</protein>
<dbReference type="Proteomes" id="UP001320209">
    <property type="component" value="Chromosome"/>
</dbReference>
<accession>A0ABM7V827</accession>
<dbReference type="InterPro" id="IPR042047">
    <property type="entry name" value="SleB_dom1"/>
</dbReference>
<dbReference type="RefSeq" id="WP_236865161.1">
    <property type="nucleotide sequence ID" value="NZ_AP025225.1"/>
</dbReference>
<dbReference type="EMBL" id="AP025225">
    <property type="protein sequence ID" value="BDB95921.1"/>
    <property type="molecule type" value="Genomic_DNA"/>
</dbReference>
<dbReference type="Gene3D" id="1.10.10.2520">
    <property type="entry name" value="Cell wall hydrolase SleB, domain 1"/>
    <property type="match status" value="1"/>
</dbReference>